<comment type="similarity">
    <text evidence="1">Belongs to the ATP-dependent AMP-binding enzyme family.</text>
</comment>
<dbReference type="InterPro" id="IPR045851">
    <property type="entry name" value="AMP-bd_C_sf"/>
</dbReference>
<proteinExistence type="inferred from homology"/>
<accession>A0A1D8NAC7</accession>
<keyword evidence="2" id="KW-0436">Ligase</keyword>
<dbReference type="VEuPathDB" id="FungiDB:YALI0_C09284g"/>
<dbReference type="eggNOG" id="KOG1176">
    <property type="taxonomic scope" value="Eukaryota"/>
</dbReference>
<reference evidence="8 10" key="2">
    <citation type="submission" date="2018-07" db="EMBL/GenBank/DDBJ databases">
        <title>Draft Genome Assemblies for Five Robust Yarrowia lipolytica Strains Exhibiting High Lipid Production and Pentose Sugar Utilization and Sugar Alcohol Secretion from Undetoxified Lignocellulosic Biomass Hydrolysates.</title>
        <authorList>
            <consortium name="DOE Joint Genome Institute"/>
            <person name="Walker C."/>
            <person name="Ryu S."/>
            <person name="Na H."/>
            <person name="Zane M."/>
            <person name="LaButti K."/>
            <person name="Lipzen A."/>
            <person name="Haridas S."/>
            <person name="Barry K."/>
            <person name="Grigoriev I.V."/>
            <person name="Quarterman J."/>
            <person name="Slininger P."/>
            <person name="Dien B."/>
            <person name="Trinh C.T."/>
        </authorList>
    </citation>
    <scope>NUCLEOTIDE SEQUENCE [LARGE SCALE GENOMIC DNA]</scope>
    <source>
        <strain evidence="8 10">YB392</strain>
    </source>
</reference>
<dbReference type="SUPFAM" id="SSF56801">
    <property type="entry name" value="Acetyl-CoA synthetase-like"/>
    <property type="match status" value="1"/>
</dbReference>
<dbReference type="AlphaFoldDB" id="A0A1D8NAC7"/>
<dbReference type="Gene3D" id="3.40.50.12780">
    <property type="entry name" value="N-terminal domain of ligase-like"/>
    <property type="match status" value="1"/>
</dbReference>
<dbReference type="PANTHER" id="PTHR43859:SF4">
    <property type="entry name" value="BUTANOATE--COA LIGASE AAE1-RELATED"/>
    <property type="match status" value="1"/>
</dbReference>
<feature type="domain" description="AMP-dependent synthetase/ligase" evidence="5">
    <location>
        <begin position="75"/>
        <end position="466"/>
    </location>
</feature>
<dbReference type="GO" id="GO:0006631">
    <property type="term" value="P:fatty acid metabolic process"/>
    <property type="evidence" value="ECO:0007669"/>
    <property type="project" value="UniProtKB-KW"/>
</dbReference>
<dbReference type="Proteomes" id="UP000256601">
    <property type="component" value="Unassembled WGS sequence"/>
</dbReference>
<evidence type="ECO:0000256" key="3">
    <source>
        <dbReference type="ARBA" id="ARBA00022832"/>
    </source>
</evidence>
<gene>
    <name evidence="8" type="ORF">B0I71DRAFT_136683</name>
    <name evidence="7" type="ORF">YALI1_C12941g</name>
</gene>
<organism evidence="7 9">
    <name type="scientific">Yarrowia lipolytica</name>
    <name type="common">Candida lipolytica</name>
    <dbReference type="NCBI Taxonomy" id="4952"/>
    <lineage>
        <taxon>Eukaryota</taxon>
        <taxon>Fungi</taxon>
        <taxon>Dikarya</taxon>
        <taxon>Ascomycota</taxon>
        <taxon>Saccharomycotina</taxon>
        <taxon>Dipodascomycetes</taxon>
        <taxon>Dipodascales</taxon>
        <taxon>Dipodascales incertae sedis</taxon>
        <taxon>Yarrowia</taxon>
    </lineage>
</organism>
<evidence type="ECO:0000313" key="10">
    <source>
        <dbReference type="Proteomes" id="UP000256601"/>
    </source>
</evidence>
<evidence type="ECO:0000256" key="2">
    <source>
        <dbReference type="ARBA" id="ARBA00022598"/>
    </source>
</evidence>
<name>A0A1D8NAC7_YARLL</name>
<evidence type="ECO:0000313" key="9">
    <source>
        <dbReference type="Proteomes" id="UP000182444"/>
    </source>
</evidence>
<dbReference type="Pfam" id="PF00501">
    <property type="entry name" value="AMP-binding"/>
    <property type="match status" value="1"/>
</dbReference>
<dbReference type="Pfam" id="PF13193">
    <property type="entry name" value="AMP-binding_C"/>
    <property type="match status" value="1"/>
</dbReference>
<evidence type="ECO:0000259" key="6">
    <source>
        <dbReference type="Pfam" id="PF13193"/>
    </source>
</evidence>
<dbReference type="Proteomes" id="UP000182444">
    <property type="component" value="Chromosome 1C"/>
</dbReference>
<keyword evidence="3" id="KW-0276">Fatty acid metabolism</keyword>
<evidence type="ECO:0000313" key="8">
    <source>
        <dbReference type="EMBL" id="RDW22993.1"/>
    </source>
</evidence>
<dbReference type="FunFam" id="3.30.300.30:FF:000008">
    <property type="entry name" value="2,3-dihydroxybenzoate-AMP ligase"/>
    <property type="match status" value="1"/>
</dbReference>
<dbReference type="PANTHER" id="PTHR43859">
    <property type="entry name" value="ACYL-ACTIVATING ENZYME"/>
    <property type="match status" value="1"/>
</dbReference>
<dbReference type="EMBL" id="KZ859125">
    <property type="protein sequence ID" value="RDW22993.1"/>
    <property type="molecule type" value="Genomic_DNA"/>
</dbReference>
<dbReference type="InterPro" id="IPR042099">
    <property type="entry name" value="ANL_N_sf"/>
</dbReference>
<protein>
    <submittedName>
        <fullName evidence="7">Uncharacterized protein</fullName>
    </submittedName>
</protein>
<dbReference type="PROSITE" id="PS00455">
    <property type="entry name" value="AMP_BINDING"/>
    <property type="match status" value="1"/>
</dbReference>
<dbReference type="KEGG" id="yli:2909757"/>
<evidence type="ECO:0000313" key="7">
    <source>
        <dbReference type="EMBL" id="AOW02574.1"/>
    </source>
</evidence>
<dbReference type="InterPro" id="IPR025110">
    <property type="entry name" value="AMP-bd_C"/>
</dbReference>
<evidence type="ECO:0000259" key="5">
    <source>
        <dbReference type="Pfam" id="PF00501"/>
    </source>
</evidence>
<evidence type="ECO:0000256" key="4">
    <source>
        <dbReference type="ARBA" id="ARBA00023098"/>
    </source>
</evidence>
<dbReference type="Gene3D" id="3.30.300.30">
    <property type="match status" value="1"/>
</dbReference>
<keyword evidence="4" id="KW-0443">Lipid metabolism</keyword>
<dbReference type="InterPro" id="IPR000873">
    <property type="entry name" value="AMP-dep_synth/lig_dom"/>
</dbReference>
<dbReference type="InterPro" id="IPR020845">
    <property type="entry name" value="AMP-binding_CS"/>
</dbReference>
<reference evidence="7 9" key="1">
    <citation type="journal article" date="2016" name="PLoS ONE">
        <title>Sequence Assembly of Yarrowia lipolytica Strain W29/CLIB89 Shows Transposable Element Diversity.</title>
        <authorList>
            <person name="Magnan C."/>
            <person name="Yu J."/>
            <person name="Chang I."/>
            <person name="Jahn E."/>
            <person name="Kanomata Y."/>
            <person name="Wu J."/>
            <person name="Zeller M."/>
            <person name="Oakes M."/>
            <person name="Baldi P."/>
            <person name="Sandmeyer S."/>
        </authorList>
    </citation>
    <scope>NUCLEOTIDE SEQUENCE [LARGE SCALE GENOMIC DNA]</scope>
    <source>
        <strain evidence="7">CLIB89</strain>
        <strain evidence="9">CLIB89(W29)</strain>
    </source>
</reference>
<dbReference type="GO" id="GO:0016874">
    <property type="term" value="F:ligase activity"/>
    <property type="evidence" value="ECO:0007669"/>
    <property type="project" value="UniProtKB-KW"/>
</dbReference>
<dbReference type="EMBL" id="CP017555">
    <property type="protein sequence ID" value="AOW02574.1"/>
    <property type="molecule type" value="Genomic_DNA"/>
</dbReference>
<feature type="domain" description="AMP-binding enzyme C-terminal" evidence="6">
    <location>
        <begin position="517"/>
        <end position="592"/>
    </location>
</feature>
<evidence type="ECO:0000256" key="1">
    <source>
        <dbReference type="ARBA" id="ARBA00006432"/>
    </source>
</evidence>
<dbReference type="VEuPathDB" id="FungiDB:YALI1_C12941g"/>
<sequence>MQRLSQLGRQLHSTKTYGGFMAKGKLSSGGVKSSVADKTTAAAIHTLPRIQGDDTVYVPDKVNRHNMNPTYFLPRAAEIEPNAKAYIHKGADGVRVERTYGEMADRVLGLATYFKSKEFKRVAICGPNTPAHLETMFGAVAAGAYVLGLNYRLTMGEITYKMELGDADCVVVDREFVHLISPEIRAKCQVIVDDDVSGASKPQQPGEILYSNVVQQGMQLAKEQKTTWDNLHVQNEDEDEILGLFYTSGTTGKPKAVEYTHRSVYLCAMSNIIEAGLNCETVDGHNRCHYLWTLPLFHAAGWTFPYSVTAVRGTHVLLRKIEPDYIWDLLVDDRITHFNAAPTVNNMLVNNPKARRLPQTVRVTVAASPPSAALFNKMFDMNLHPVHMYGLTESYGPFVRNYFLQDWHGATGDERYALMARQGFAFVGSQSVQVIANNDINQPVPRNGQEIGEIVCRGNAVMARYHKDPEATAKAFEQGWFHTGDLAVVNPDGSIKILDRKKDIIISGGENISSVAVEGIICKYDNVLEVAVVGIPDEKYGEVPKAFLILKDKSKPFDTDKMIAWMRERMGAYQIPRQVSVVDDLPRTSTGKIKKNVLRDSVQAA</sequence>